<evidence type="ECO:0000313" key="1">
    <source>
        <dbReference type="EMBL" id="SUB59527.1"/>
    </source>
</evidence>
<dbReference type="RefSeq" id="WP_115315997.1">
    <property type="nucleotide sequence ID" value="NZ_LWIF01000001.1"/>
</dbReference>
<organism evidence="1 2">
    <name type="scientific">Phocoenobacter uteri</name>
    <dbReference type="NCBI Taxonomy" id="146806"/>
    <lineage>
        <taxon>Bacteria</taxon>
        <taxon>Pseudomonadati</taxon>
        <taxon>Pseudomonadota</taxon>
        <taxon>Gammaproteobacteria</taxon>
        <taxon>Pasteurellales</taxon>
        <taxon>Pasteurellaceae</taxon>
        <taxon>Phocoenobacter</taxon>
    </lineage>
</organism>
<sequence length="184" mass="21033">MKNKFKTLFVSVTAITLFIGLTGCSSPSLTKEQCLSKDWQAIGYNDGVIGHYPERINDHQEACAETGVIPNFSLWQKGREQGLTHYCTAENATRLGQLGYSFNAVCSNNKLQKIHQKAYQGYQATQQLIEDRRTLAQHKAKLQKLLNGEMLEFKTEKEARNYMLSLQKQIFILEQRIAKNEQQD</sequence>
<dbReference type="EMBL" id="UGTA01000001">
    <property type="protein sequence ID" value="SUB59527.1"/>
    <property type="molecule type" value="Genomic_DNA"/>
</dbReference>
<dbReference type="OrthoDB" id="5917215at2"/>
<name>A0A379CCX7_9PAST</name>
<dbReference type="AlphaFoldDB" id="A0A379CCX7"/>
<dbReference type="PROSITE" id="PS51257">
    <property type="entry name" value="PROKAR_LIPOPROTEIN"/>
    <property type="match status" value="1"/>
</dbReference>
<dbReference type="Pfam" id="PF10973">
    <property type="entry name" value="DUF2799"/>
    <property type="match status" value="1"/>
</dbReference>
<gene>
    <name evidence="1" type="ORF">NCTC12872_01515</name>
</gene>
<keyword evidence="2" id="KW-1185">Reference proteome</keyword>
<proteinExistence type="predicted"/>
<dbReference type="Proteomes" id="UP000255417">
    <property type="component" value="Unassembled WGS sequence"/>
</dbReference>
<protein>
    <submittedName>
        <fullName evidence="1">Lipoprotein</fullName>
    </submittedName>
</protein>
<evidence type="ECO:0000313" key="2">
    <source>
        <dbReference type="Proteomes" id="UP000255417"/>
    </source>
</evidence>
<reference evidence="1 2" key="1">
    <citation type="submission" date="2018-06" db="EMBL/GenBank/DDBJ databases">
        <authorList>
            <consortium name="Pathogen Informatics"/>
            <person name="Doyle S."/>
        </authorList>
    </citation>
    <scope>NUCLEOTIDE SEQUENCE [LARGE SCALE GENOMIC DNA]</scope>
    <source>
        <strain evidence="1 2">NCTC12872</strain>
    </source>
</reference>
<keyword evidence="1" id="KW-0449">Lipoprotein</keyword>
<accession>A0A379CCX7</accession>
<dbReference type="InterPro" id="IPR021242">
    <property type="entry name" value="DUF2799"/>
</dbReference>